<dbReference type="Proteomes" id="UP000198534">
    <property type="component" value="Unassembled WGS sequence"/>
</dbReference>
<feature type="transmembrane region" description="Helical" evidence="1">
    <location>
        <begin position="21"/>
        <end position="40"/>
    </location>
</feature>
<keyword evidence="1" id="KW-0472">Membrane</keyword>
<accession>A0A1H2UUK3</accession>
<protein>
    <submittedName>
        <fullName evidence="2">Uncharacterized protein</fullName>
    </submittedName>
</protein>
<gene>
    <name evidence="2" type="ORF">SAMN05444487_104230</name>
</gene>
<dbReference type="EMBL" id="FNNQ01000004">
    <property type="protein sequence ID" value="SDW59776.1"/>
    <property type="molecule type" value="Genomic_DNA"/>
</dbReference>
<proteinExistence type="predicted"/>
<keyword evidence="1" id="KW-1133">Transmembrane helix</keyword>
<evidence type="ECO:0000313" key="3">
    <source>
        <dbReference type="Proteomes" id="UP000198534"/>
    </source>
</evidence>
<keyword evidence="1" id="KW-0812">Transmembrane</keyword>
<evidence type="ECO:0000313" key="2">
    <source>
        <dbReference type="EMBL" id="SDW59776.1"/>
    </source>
</evidence>
<evidence type="ECO:0000256" key="1">
    <source>
        <dbReference type="SAM" id="Phobius"/>
    </source>
</evidence>
<organism evidence="2 3">
    <name type="scientific">Marininema mesophilum</name>
    <dbReference type="NCBI Taxonomy" id="1048340"/>
    <lineage>
        <taxon>Bacteria</taxon>
        <taxon>Bacillati</taxon>
        <taxon>Bacillota</taxon>
        <taxon>Bacilli</taxon>
        <taxon>Bacillales</taxon>
        <taxon>Thermoactinomycetaceae</taxon>
        <taxon>Marininema</taxon>
    </lineage>
</organism>
<dbReference type="AlphaFoldDB" id="A0A1H2UUK3"/>
<reference evidence="2 3" key="1">
    <citation type="submission" date="2016-10" db="EMBL/GenBank/DDBJ databases">
        <authorList>
            <person name="de Groot N.N."/>
        </authorList>
    </citation>
    <scope>NUCLEOTIDE SEQUENCE [LARGE SCALE GENOMIC DNA]</scope>
    <source>
        <strain evidence="2 3">DSM 45610</strain>
    </source>
</reference>
<keyword evidence="3" id="KW-1185">Reference proteome</keyword>
<name>A0A1H2UUK3_9BACL</name>
<sequence length="63" mass="7260">MKQFGDLFLVNTEKRSPHKKVLFYCLLDGVNTTFLGSFLFKDQGSSQAHRQDPFDSSHPLWQA</sequence>